<feature type="compositionally biased region" description="Polar residues" evidence="1">
    <location>
        <begin position="236"/>
        <end position="246"/>
    </location>
</feature>
<dbReference type="GO" id="GO:1902657">
    <property type="term" value="P:protein localization to prospore membrane"/>
    <property type="evidence" value="ECO:0007669"/>
    <property type="project" value="InterPro"/>
</dbReference>
<dbReference type="InterPro" id="IPR029217">
    <property type="entry name" value="Spo7_2_N"/>
</dbReference>
<evidence type="ECO:0000313" key="5">
    <source>
        <dbReference type="Proteomes" id="UP000190274"/>
    </source>
</evidence>
<accession>A0A1G4JJ09</accession>
<feature type="domain" description="Sporulation-specific protein 71 N-terminal" evidence="3">
    <location>
        <begin position="37"/>
        <end position="103"/>
    </location>
</feature>
<name>A0A1G4JJ09_9SACH</name>
<evidence type="ECO:0000259" key="3">
    <source>
        <dbReference type="SMART" id="SM01316"/>
    </source>
</evidence>
<evidence type="ECO:0000256" key="1">
    <source>
        <dbReference type="SAM" id="MobiDB-lite"/>
    </source>
</evidence>
<feature type="region of interest" description="Disordered" evidence="1">
    <location>
        <begin position="104"/>
        <end position="124"/>
    </location>
</feature>
<dbReference type="Gene3D" id="2.30.29.30">
    <property type="entry name" value="Pleckstrin-homology domain (PH domain)/Phosphotyrosine-binding domain (PTB)"/>
    <property type="match status" value="1"/>
</dbReference>
<dbReference type="STRING" id="1266660.A0A1G4JJ09"/>
<feature type="domain" description="PH" evidence="2">
    <location>
        <begin position="1016"/>
        <end position="1229"/>
    </location>
</feature>
<reference evidence="4 5" key="1">
    <citation type="submission" date="2016-03" db="EMBL/GenBank/DDBJ databases">
        <authorList>
            <person name="Devillers H."/>
        </authorList>
    </citation>
    <scope>NUCLEOTIDE SEQUENCE [LARGE SCALE GENOMIC DNA]</scope>
    <source>
        <strain evidence="4">CBS 10888</strain>
    </source>
</reference>
<dbReference type="InterPro" id="IPR001849">
    <property type="entry name" value="PH_domain"/>
</dbReference>
<gene>
    <name evidence="4" type="ORF">LADA_0F03752G</name>
</gene>
<proteinExistence type="predicted"/>
<feature type="region of interest" description="Disordered" evidence="1">
    <location>
        <begin position="218"/>
        <end position="248"/>
    </location>
</feature>
<feature type="region of interest" description="Disordered" evidence="1">
    <location>
        <begin position="1152"/>
        <end position="1182"/>
    </location>
</feature>
<protein>
    <submittedName>
        <fullName evidence="4">LADA_0F03752g1_1</fullName>
    </submittedName>
</protein>
<dbReference type="OrthoDB" id="5579281at2759"/>
<dbReference type="Pfam" id="PF15407">
    <property type="entry name" value="Spo7_2_N"/>
    <property type="match status" value="1"/>
</dbReference>
<dbReference type="InterPro" id="IPR039486">
    <property type="entry name" value="Mug56/Spo71_PH"/>
</dbReference>
<evidence type="ECO:0000313" key="4">
    <source>
        <dbReference type="EMBL" id="SCU90396.1"/>
    </source>
</evidence>
<dbReference type="SUPFAM" id="SSF50729">
    <property type="entry name" value="PH domain-like"/>
    <property type="match status" value="1"/>
</dbReference>
<dbReference type="EMBL" id="LT598458">
    <property type="protein sequence ID" value="SCU90396.1"/>
    <property type="molecule type" value="Genomic_DNA"/>
</dbReference>
<dbReference type="Pfam" id="PF15404">
    <property type="entry name" value="PH_4"/>
    <property type="match status" value="1"/>
</dbReference>
<dbReference type="SMART" id="SM01316">
    <property type="entry name" value="Spo7_2_N"/>
    <property type="match status" value="1"/>
</dbReference>
<dbReference type="Pfam" id="PF23207">
    <property type="entry name" value="PH_SPO71"/>
    <property type="match status" value="1"/>
</dbReference>
<dbReference type="AlphaFoldDB" id="A0A1G4JJ09"/>
<evidence type="ECO:0000259" key="2">
    <source>
        <dbReference type="SMART" id="SM00233"/>
    </source>
</evidence>
<dbReference type="InterPro" id="IPR057379">
    <property type="entry name" value="PH_SPO71"/>
</dbReference>
<dbReference type="Proteomes" id="UP000190274">
    <property type="component" value="Chromosome F"/>
</dbReference>
<feature type="region of interest" description="Disordered" evidence="1">
    <location>
        <begin position="151"/>
        <end position="174"/>
    </location>
</feature>
<feature type="compositionally biased region" description="Basic and acidic residues" evidence="1">
    <location>
        <begin position="218"/>
        <end position="231"/>
    </location>
</feature>
<feature type="compositionally biased region" description="Basic and acidic residues" evidence="1">
    <location>
        <begin position="1165"/>
        <end position="1175"/>
    </location>
</feature>
<dbReference type="PANTHER" id="PTHR28076:SF1">
    <property type="entry name" value="PROSPORE MEMBRANE ADAPTER PROTEIN SPO71"/>
    <property type="match status" value="1"/>
</dbReference>
<dbReference type="GO" id="GO:0005628">
    <property type="term" value="C:prospore membrane"/>
    <property type="evidence" value="ECO:0007669"/>
    <property type="project" value="TreeGrafter"/>
</dbReference>
<dbReference type="SMART" id="SM00233">
    <property type="entry name" value="PH"/>
    <property type="match status" value="2"/>
</dbReference>
<keyword evidence="5" id="KW-1185">Reference proteome</keyword>
<feature type="compositionally biased region" description="Basic residues" evidence="1">
    <location>
        <begin position="112"/>
        <end position="122"/>
    </location>
</feature>
<dbReference type="PANTHER" id="PTHR28076">
    <property type="entry name" value="SPORULATION-SPECIFIC PROTEIN 71"/>
    <property type="match status" value="1"/>
</dbReference>
<feature type="compositionally biased region" description="Polar residues" evidence="1">
    <location>
        <begin position="165"/>
        <end position="174"/>
    </location>
</feature>
<feature type="region of interest" description="Disordered" evidence="1">
    <location>
        <begin position="324"/>
        <end position="354"/>
    </location>
</feature>
<feature type="domain" description="PH" evidence="2">
    <location>
        <begin position="743"/>
        <end position="954"/>
    </location>
</feature>
<organism evidence="4 5">
    <name type="scientific">Lachancea dasiensis</name>
    <dbReference type="NCBI Taxonomy" id="1072105"/>
    <lineage>
        <taxon>Eukaryota</taxon>
        <taxon>Fungi</taxon>
        <taxon>Dikarya</taxon>
        <taxon>Ascomycota</taxon>
        <taxon>Saccharomycotina</taxon>
        <taxon>Saccharomycetes</taxon>
        <taxon>Saccharomycetales</taxon>
        <taxon>Saccharomycetaceae</taxon>
        <taxon>Lachancea</taxon>
    </lineage>
</organism>
<feature type="compositionally biased region" description="Low complexity" evidence="1">
    <location>
        <begin position="338"/>
        <end position="348"/>
    </location>
</feature>
<dbReference type="InterPro" id="IPR040345">
    <property type="entry name" value="Mug56/Spo71"/>
</dbReference>
<sequence length="1235" mass="141031">MGHDRVSLESIALDDELYARHICSDKGLSMIDHDEVSLISIPRGSFTAFRLSYASPVEVSLSSKSLLLGGVPHLWYVQHKNNILRSLYEFTFKSAARRVQMASKYANSMRSPSRRKARRAKKVTAQDEWLNQELFLRQTNIAEGSQAPQVGFNSWQDAHSKGHSKSSQSRTSTDFNDSIALGVLQEGHEHRYSSNSRDSDAYSDSLSGLYCDQALLKETKRPQDHERESCKDSAFGSKTSMELNHNGSEKALGINLELSTREAEMNHQKADGGCVMSSSENHDKIPQTFQEYSQHISHSDINCSPVSANSKGLVKFKVDKRPKRHSNSLLLHQDTSNDELGLSGGASSSDEDDSVIDLRLKTSEKNKLKLLSPEPYNLTRQQLQDFSNIETHQRGFADIRNLANTAGKKMRLEKLESKLLSDVGRGLGADLTRFFRKYRAGEIVKMEKMIVFVKASTSAKGTLSEFSEVEPIDTRVVDRWKEYILVARTTGDPKAPLYLQFYKDQNIPEVEQHTGPQERFRANSMDFMLDVSCMVGFYNTLDKTIHVIKRISPTVDGNKGFLGNDPENPEKLRIYLLKCCSTASAENWLLFFQRSLGLFSLPKRVTINIPEAPATLDIPLPTELRDHLDKRTYVEEEELKLLNLPRGYKPISFPLTRYLELIIVNKLLQSGYVKSISKWAHANIITGLCWKHYDRLEWCSRDQYELTVGGMALRNSHSLEFRSVIHYPRSVKLNSGETLTEPCGVEGFLMKCTDRYGRETENIFHTAYYRFLYFFSSDGLLFFMNSFKGLPPLPDHFLSKSENCSYDIGEVEKEMINIPKAYEHNPYPLDLNNHIQWLEENMNPKDFEEKDNVALTAMWRKIAHIIKADKVIDLTEVVSVCKLKPVKEQKNTLRFKILARANNFVWKTSRSVDDTINSIFTLSMSNGLHVRLLAPSPEVADIWVSKLSSLSVYWKHRKAEDTRSMWSAKVENLNYLKMPESEESNISENTPKWVTDRGVANDEIHNASAQAIMRPIISNGVLYQKNHKHSTFKKFFVILTPGYLILYQYFKSGKINYSKKVCDHRHHVTIPIEECYVYSGNLTSLDLLERDKQFDYLNPGKKPLPRVYSDGWRSSESEGTRCFTLWFGTKRAVSNYSFLFSQSSNTRWRTASSTDTLGATSPKADCAKSKKRTSETGELSMEDDLKKNPGFIHLATRLGVSGRALVFMARSRQERDQWVLRIHSELERLRNGPEY</sequence>
<dbReference type="InterPro" id="IPR011993">
    <property type="entry name" value="PH-like_dom_sf"/>
</dbReference>